<dbReference type="PANTHER" id="PTHR47245:SF2">
    <property type="entry name" value="PEPTIDYL-PROLYL CIS-TRANS ISOMERASE HP_0175-RELATED"/>
    <property type="match status" value="1"/>
</dbReference>
<dbReference type="Proteomes" id="UP001359886">
    <property type="component" value="Unassembled WGS sequence"/>
</dbReference>
<evidence type="ECO:0000256" key="3">
    <source>
        <dbReference type="ARBA" id="ARBA00013194"/>
    </source>
</evidence>
<dbReference type="Pfam" id="PF00639">
    <property type="entry name" value="Rotamase"/>
    <property type="match status" value="1"/>
</dbReference>
<dbReference type="Gene3D" id="3.10.50.40">
    <property type="match status" value="1"/>
</dbReference>
<evidence type="ECO:0000256" key="2">
    <source>
        <dbReference type="ARBA" id="ARBA00007656"/>
    </source>
</evidence>
<accession>A0AAW9R8D9</accession>
<keyword evidence="9" id="KW-1185">Reference proteome</keyword>
<evidence type="ECO:0000256" key="6">
    <source>
        <dbReference type="SAM" id="SignalP"/>
    </source>
</evidence>
<dbReference type="GO" id="GO:0003755">
    <property type="term" value="F:peptidyl-prolyl cis-trans isomerase activity"/>
    <property type="evidence" value="ECO:0007669"/>
    <property type="project" value="UniProtKB-KW"/>
</dbReference>
<sequence>MIRIMHPLALCLLAFAAMTQAQAQSTDASSVDKNDPEQVLAYQGDAVLTQHDIDAAFNRIPEEHRLLFIRDGAKVDQMVRSLLNARIVAEDARADGYANDPLVRARIEQAVEKELAEAWLEELGRRAPEADYEAMAYEDYLAHPERYSTGERLTVTHILIGTEERGDSDARELAGELKARLDKNPAEFEALVLEYSDDPAKVQNKGQYMRVGRGQMAKPFEEAAFGLQEPGEISDPVKTAYGYHIIRLDKRYESIVRPYDKVKDEAVARMKHEHISGYRTRYLQKLVLDPVVFPEGSVDVMARRHFGDDLGKDPYAETAADE</sequence>
<comment type="similarity">
    <text evidence="2">Belongs to the PpiC/parvulin rotamase family.</text>
</comment>
<feature type="signal peptide" evidence="6">
    <location>
        <begin position="1"/>
        <end position="23"/>
    </location>
</feature>
<evidence type="ECO:0000256" key="1">
    <source>
        <dbReference type="ARBA" id="ARBA00000971"/>
    </source>
</evidence>
<dbReference type="PROSITE" id="PS50198">
    <property type="entry name" value="PPIC_PPIASE_2"/>
    <property type="match status" value="1"/>
</dbReference>
<evidence type="ECO:0000313" key="9">
    <source>
        <dbReference type="Proteomes" id="UP001359886"/>
    </source>
</evidence>
<evidence type="ECO:0000256" key="4">
    <source>
        <dbReference type="ARBA" id="ARBA00023110"/>
    </source>
</evidence>
<dbReference type="InterPro" id="IPR000297">
    <property type="entry name" value="PPIase_PpiC"/>
</dbReference>
<dbReference type="AlphaFoldDB" id="A0AAW9R8D9"/>
<keyword evidence="6" id="KW-0732">Signal</keyword>
<proteinExistence type="inferred from homology"/>
<evidence type="ECO:0000313" key="8">
    <source>
        <dbReference type="EMBL" id="MEJ8569022.1"/>
    </source>
</evidence>
<feature type="chain" id="PRO_5043914453" description="peptidylprolyl isomerase" evidence="6">
    <location>
        <begin position="24"/>
        <end position="322"/>
    </location>
</feature>
<comment type="caution">
    <text evidence="8">The sequence shown here is derived from an EMBL/GenBank/DDBJ whole genome shotgun (WGS) entry which is preliminary data.</text>
</comment>
<dbReference type="EMBL" id="JAZHOG010000011">
    <property type="protein sequence ID" value="MEJ8569022.1"/>
    <property type="molecule type" value="Genomic_DNA"/>
</dbReference>
<dbReference type="EC" id="5.2.1.8" evidence="3"/>
<dbReference type="PANTHER" id="PTHR47245">
    <property type="entry name" value="PEPTIDYLPROLYL ISOMERASE"/>
    <property type="match status" value="1"/>
</dbReference>
<dbReference type="InterPro" id="IPR050245">
    <property type="entry name" value="PrsA_foldase"/>
</dbReference>
<dbReference type="RefSeq" id="WP_354696347.1">
    <property type="nucleotide sequence ID" value="NZ_JAZHOG010000011.1"/>
</dbReference>
<organism evidence="8 9">
    <name type="scientific">Elongatibacter sediminis</name>
    <dbReference type="NCBI Taxonomy" id="3119006"/>
    <lineage>
        <taxon>Bacteria</taxon>
        <taxon>Pseudomonadati</taxon>
        <taxon>Pseudomonadota</taxon>
        <taxon>Gammaproteobacteria</taxon>
        <taxon>Chromatiales</taxon>
        <taxon>Wenzhouxiangellaceae</taxon>
        <taxon>Elongatibacter</taxon>
    </lineage>
</organism>
<name>A0AAW9R8D9_9GAMM</name>
<evidence type="ECO:0000259" key="7">
    <source>
        <dbReference type="PROSITE" id="PS50198"/>
    </source>
</evidence>
<evidence type="ECO:0000256" key="5">
    <source>
        <dbReference type="PROSITE-ProRule" id="PRU00278"/>
    </source>
</evidence>
<keyword evidence="4 5" id="KW-0697">Rotamase</keyword>
<dbReference type="InterPro" id="IPR046357">
    <property type="entry name" value="PPIase_dom_sf"/>
</dbReference>
<dbReference type="SUPFAM" id="SSF54534">
    <property type="entry name" value="FKBP-like"/>
    <property type="match status" value="1"/>
</dbReference>
<comment type="catalytic activity">
    <reaction evidence="1">
        <text>[protein]-peptidylproline (omega=180) = [protein]-peptidylproline (omega=0)</text>
        <dbReference type="Rhea" id="RHEA:16237"/>
        <dbReference type="Rhea" id="RHEA-COMP:10747"/>
        <dbReference type="Rhea" id="RHEA-COMP:10748"/>
        <dbReference type="ChEBI" id="CHEBI:83833"/>
        <dbReference type="ChEBI" id="CHEBI:83834"/>
        <dbReference type="EC" id="5.2.1.8"/>
    </reaction>
</comment>
<keyword evidence="5 8" id="KW-0413">Isomerase</keyword>
<gene>
    <name evidence="8" type="ORF">V3330_15430</name>
</gene>
<reference evidence="8 9" key="1">
    <citation type="submission" date="2024-02" db="EMBL/GenBank/DDBJ databases">
        <title>A novel Wenzhouxiangellaceae bacterium, isolated from coastal sediments.</title>
        <authorList>
            <person name="Du Z.-J."/>
            <person name="Ye Y.-Q."/>
            <person name="Zhang X.-Y."/>
        </authorList>
    </citation>
    <scope>NUCLEOTIDE SEQUENCE [LARGE SCALE GENOMIC DNA]</scope>
    <source>
        <strain evidence="8 9">CH-27</strain>
    </source>
</reference>
<protein>
    <recommendedName>
        <fullName evidence="3">peptidylprolyl isomerase</fullName>
        <ecNumber evidence="3">5.2.1.8</ecNumber>
    </recommendedName>
</protein>
<feature type="domain" description="PpiC" evidence="7">
    <location>
        <begin position="150"/>
        <end position="250"/>
    </location>
</feature>